<evidence type="ECO:0000313" key="12">
    <source>
        <dbReference type="RefSeq" id="XP_033464210.1"/>
    </source>
</evidence>
<proteinExistence type="inferred from homology"/>
<evidence type="ECO:0000313" key="11">
    <source>
        <dbReference type="Proteomes" id="UP000504637"/>
    </source>
</evidence>
<keyword evidence="4 8" id="KW-0507">mRNA processing</keyword>
<dbReference type="PANTHER" id="PTHR28118:SF1">
    <property type="entry name" value="POLYNUCLEOTIDE 5'-TRIPHOSPHATASE CTL1-RELATED"/>
    <property type="match status" value="1"/>
</dbReference>
<dbReference type="AlphaFoldDB" id="A0A6J3MHK6"/>
<keyword evidence="8" id="KW-0506">mRNA capping</keyword>
<evidence type="ECO:0000256" key="6">
    <source>
        <dbReference type="ARBA" id="ARBA00023242"/>
    </source>
</evidence>
<evidence type="ECO:0000256" key="8">
    <source>
        <dbReference type="RuleBase" id="RU367053"/>
    </source>
</evidence>
<comment type="catalytic activity">
    <reaction evidence="7">
        <text>a 5'-end triphospho-ribonucleoside in mRNA + H2O = a 5'-end diphospho-ribonucleoside in mRNA + phosphate + H(+)</text>
        <dbReference type="Rhea" id="RHEA:67004"/>
        <dbReference type="Rhea" id="RHEA-COMP:17164"/>
        <dbReference type="Rhea" id="RHEA-COMP:17165"/>
        <dbReference type="ChEBI" id="CHEBI:15377"/>
        <dbReference type="ChEBI" id="CHEBI:15378"/>
        <dbReference type="ChEBI" id="CHEBI:43474"/>
        <dbReference type="ChEBI" id="CHEBI:167616"/>
        <dbReference type="ChEBI" id="CHEBI:167618"/>
        <dbReference type="EC" id="3.6.1.74"/>
    </reaction>
    <physiologicalReaction direction="left-to-right" evidence="7">
        <dbReference type="Rhea" id="RHEA:67005"/>
    </physiologicalReaction>
</comment>
<comment type="subcellular location">
    <subcellularLocation>
        <location evidence="2 8">Nucleus</location>
    </subcellularLocation>
</comment>
<feature type="domain" description="mRNA triphosphatase Cet1-like" evidence="10">
    <location>
        <begin position="2"/>
        <end position="74"/>
    </location>
</feature>
<dbReference type="CDD" id="cd07470">
    <property type="entry name" value="CYTH-like_mRNA_RTPase"/>
    <property type="match status" value="1"/>
</dbReference>
<evidence type="ECO:0000256" key="4">
    <source>
        <dbReference type="ARBA" id="ARBA00022664"/>
    </source>
</evidence>
<reference evidence="12" key="1">
    <citation type="submission" date="2020-01" db="EMBL/GenBank/DDBJ databases">
        <authorList>
            <consortium name="DOE Joint Genome Institute"/>
            <person name="Haridas S."/>
            <person name="Albert R."/>
            <person name="Binder M."/>
            <person name="Bloem J."/>
            <person name="Labutti K."/>
            <person name="Salamov A."/>
            <person name="Andreopoulos B."/>
            <person name="Baker S.E."/>
            <person name="Barry K."/>
            <person name="Bills G."/>
            <person name="Bluhm B.H."/>
            <person name="Cannon C."/>
            <person name="Castanera R."/>
            <person name="Culley D.E."/>
            <person name="Daum C."/>
            <person name="Ezra D."/>
            <person name="Gonzalez J.B."/>
            <person name="Henrissat B."/>
            <person name="Kuo A."/>
            <person name="Liang C."/>
            <person name="Lipzen A."/>
            <person name="Lutzoni F."/>
            <person name="Magnuson J."/>
            <person name="Mondo S."/>
            <person name="Nolan M."/>
            <person name="Ohm R."/>
            <person name="Pangilinan J."/>
            <person name="Park H.-J."/>
            <person name="Ramirez L."/>
            <person name="Alfaro M."/>
            <person name="Sun H."/>
            <person name="Tritt A."/>
            <person name="Yoshinaga Y."/>
            <person name="Zwiers L.-H."/>
            <person name="Turgeon B.G."/>
            <person name="Goodwin S.B."/>
            <person name="Spatafora J.W."/>
            <person name="Crous P.W."/>
            <person name="Grigoriev I.V."/>
        </authorList>
    </citation>
    <scope>NUCLEOTIDE SEQUENCE</scope>
    <source>
        <strain evidence="12">CBS 342.82</strain>
    </source>
</reference>
<comment type="function">
    <text evidence="8">First step of mRNA capping. Converts the 5'-triphosphate end of a nascent mRNA chain into a diphosphate end.</text>
</comment>
<evidence type="ECO:0000256" key="1">
    <source>
        <dbReference type="ARBA" id="ARBA00001946"/>
    </source>
</evidence>
<dbReference type="RefSeq" id="XP_033464210.1">
    <property type="nucleotide sequence ID" value="XM_033600652.1"/>
</dbReference>
<reference evidence="12" key="2">
    <citation type="submission" date="2020-04" db="EMBL/GenBank/DDBJ databases">
        <authorList>
            <consortium name="NCBI Genome Project"/>
        </authorList>
    </citation>
    <scope>NUCLEOTIDE SEQUENCE</scope>
    <source>
        <strain evidence="12">CBS 342.82</strain>
    </source>
</reference>
<gene>
    <name evidence="12" type="ORF">K489DRAFT_309720</name>
</gene>
<protein>
    <recommendedName>
        <fullName evidence="8">mRNA-capping enzyme subunit beta</fullName>
        <ecNumber evidence="8">3.6.1.74</ecNumber>
    </recommendedName>
    <alternativeName>
        <fullName evidence="8">mRNA 5'-phosphatase</fullName>
    </alternativeName>
    <alternativeName>
        <fullName evidence="8">mRNA 5'-triphosphate monophosphatase</fullName>
    </alternativeName>
</protein>
<dbReference type="OrthoDB" id="272147at2759"/>
<dbReference type="GeneID" id="54358452"/>
<dbReference type="Proteomes" id="UP000504637">
    <property type="component" value="Unplaced"/>
</dbReference>
<keyword evidence="6 8" id="KW-0539">Nucleus</keyword>
<feature type="region of interest" description="Disordered" evidence="9">
    <location>
        <begin position="20"/>
        <end position="42"/>
    </location>
</feature>
<dbReference type="GO" id="GO:0140818">
    <property type="term" value="F:mRNA 5'-triphosphate monophosphatase activity"/>
    <property type="evidence" value="ECO:0007669"/>
    <property type="project" value="UniProtKB-EC"/>
</dbReference>
<evidence type="ECO:0000259" key="10">
    <source>
        <dbReference type="Pfam" id="PF02940"/>
    </source>
</evidence>
<comment type="subunit">
    <text evidence="8">Heterodimer. The mRNA-capping enzyme is composed of two separate chains alpha and beta, respectively a mRNA guanylyltransferase and an mRNA 5'-triphosphate monophosphatase.</text>
</comment>
<dbReference type="SUPFAM" id="SSF55154">
    <property type="entry name" value="CYTH-like phosphatases"/>
    <property type="match status" value="1"/>
</dbReference>
<dbReference type="EC" id="3.6.1.74" evidence="8"/>
<evidence type="ECO:0000256" key="5">
    <source>
        <dbReference type="ARBA" id="ARBA00022801"/>
    </source>
</evidence>
<evidence type="ECO:0000256" key="3">
    <source>
        <dbReference type="ARBA" id="ARBA00006345"/>
    </source>
</evidence>
<dbReference type="InterPro" id="IPR040343">
    <property type="entry name" value="Cet1/Ctl1"/>
</dbReference>
<sequence>MDPYDCRITINLEANLDKPDLDPQALVEPPKDPSKASVDRQKDRLSYKHLAYSIDLTKVLIKGLGPQYELELEVDAGALRQQMELVAQNKENAYSAIVEGFLDNATYLMRNRP</sequence>
<evidence type="ECO:0000256" key="7">
    <source>
        <dbReference type="ARBA" id="ARBA00047740"/>
    </source>
</evidence>
<keyword evidence="5 8" id="KW-0378">Hydrolase</keyword>
<dbReference type="InterPro" id="IPR037009">
    <property type="entry name" value="mRNA_triPase_Cet1_sf"/>
</dbReference>
<accession>A0A6J3MHK6</accession>
<evidence type="ECO:0000256" key="9">
    <source>
        <dbReference type="SAM" id="MobiDB-lite"/>
    </source>
</evidence>
<dbReference type="InterPro" id="IPR033469">
    <property type="entry name" value="CYTH-like_dom_sf"/>
</dbReference>
<dbReference type="Pfam" id="PF02940">
    <property type="entry name" value="mRNA_triPase"/>
    <property type="match status" value="1"/>
</dbReference>
<dbReference type="GO" id="GO:0006370">
    <property type="term" value="P:7-methylguanosine mRNA capping"/>
    <property type="evidence" value="ECO:0007669"/>
    <property type="project" value="UniProtKB-UniRule"/>
</dbReference>
<feature type="compositionally biased region" description="Basic and acidic residues" evidence="9">
    <location>
        <begin position="29"/>
        <end position="42"/>
    </location>
</feature>
<comment type="cofactor">
    <cofactor evidence="1 8">
        <name>Mg(2+)</name>
        <dbReference type="ChEBI" id="CHEBI:18420"/>
    </cofactor>
</comment>
<dbReference type="InterPro" id="IPR004206">
    <property type="entry name" value="mRNA_triPase_Cet1"/>
</dbReference>
<reference evidence="12" key="3">
    <citation type="submission" date="2025-08" db="UniProtKB">
        <authorList>
            <consortium name="RefSeq"/>
        </authorList>
    </citation>
    <scope>IDENTIFICATION</scope>
    <source>
        <strain evidence="12">CBS 342.82</strain>
    </source>
</reference>
<name>A0A6J3MHK6_9PEZI</name>
<organism evidence="12">
    <name type="scientific">Dissoconium aciculare CBS 342.82</name>
    <dbReference type="NCBI Taxonomy" id="1314786"/>
    <lineage>
        <taxon>Eukaryota</taxon>
        <taxon>Fungi</taxon>
        <taxon>Dikarya</taxon>
        <taxon>Ascomycota</taxon>
        <taxon>Pezizomycotina</taxon>
        <taxon>Dothideomycetes</taxon>
        <taxon>Dothideomycetidae</taxon>
        <taxon>Mycosphaerellales</taxon>
        <taxon>Dissoconiaceae</taxon>
        <taxon>Dissoconium</taxon>
    </lineage>
</organism>
<evidence type="ECO:0000256" key="2">
    <source>
        <dbReference type="ARBA" id="ARBA00004123"/>
    </source>
</evidence>
<dbReference type="Gene3D" id="3.20.100.10">
    <property type="entry name" value="mRNA triphosphatase Cet1-like"/>
    <property type="match status" value="1"/>
</dbReference>
<keyword evidence="11" id="KW-1185">Reference proteome</keyword>
<dbReference type="PANTHER" id="PTHR28118">
    <property type="entry name" value="POLYNUCLEOTIDE 5'-TRIPHOSPHATASE-RELATED"/>
    <property type="match status" value="1"/>
</dbReference>
<dbReference type="GO" id="GO:0004651">
    <property type="term" value="F:polynucleotide 5'-phosphatase activity"/>
    <property type="evidence" value="ECO:0007669"/>
    <property type="project" value="UniProtKB-UniRule"/>
</dbReference>
<comment type="similarity">
    <text evidence="3 8">Belongs to the fungal TPase family.</text>
</comment>
<dbReference type="GO" id="GO:0031533">
    <property type="term" value="C:mRNA capping enzyme complex"/>
    <property type="evidence" value="ECO:0007669"/>
    <property type="project" value="UniProtKB-UniRule"/>
</dbReference>